<gene>
    <name evidence="7" type="primary">LOC106150375</name>
</gene>
<dbReference type="SUPFAM" id="SSF90229">
    <property type="entry name" value="CCCH zinc finger"/>
    <property type="match status" value="1"/>
</dbReference>
<evidence type="ECO:0000256" key="3">
    <source>
        <dbReference type="ARBA" id="ARBA00022833"/>
    </source>
</evidence>
<evidence type="ECO:0000256" key="2">
    <source>
        <dbReference type="ARBA" id="ARBA00022771"/>
    </source>
</evidence>
<dbReference type="InterPro" id="IPR000571">
    <property type="entry name" value="Znf_CCCH"/>
</dbReference>
<dbReference type="GeneID" id="106150375"/>
<dbReference type="AlphaFoldDB" id="A0A1S3GXV8"/>
<dbReference type="GO" id="GO:0008270">
    <property type="term" value="F:zinc ion binding"/>
    <property type="evidence" value="ECO:0007669"/>
    <property type="project" value="UniProtKB-KW"/>
</dbReference>
<evidence type="ECO:0000256" key="1">
    <source>
        <dbReference type="ARBA" id="ARBA00022723"/>
    </source>
</evidence>
<evidence type="ECO:0000313" key="6">
    <source>
        <dbReference type="Proteomes" id="UP000085678"/>
    </source>
</evidence>
<evidence type="ECO:0000313" key="7">
    <source>
        <dbReference type="RefSeq" id="XP_013378583.1"/>
    </source>
</evidence>
<keyword evidence="6" id="KW-1185">Reference proteome</keyword>
<keyword evidence="1 4" id="KW-0479">Metal-binding</keyword>
<evidence type="ECO:0000259" key="5">
    <source>
        <dbReference type="PROSITE" id="PS50103"/>
    </source>
</evidence>
<dbReference type="InParanoid" id="A0A1S3GXV8"/>
<keyword evidence="2 4" id="KW-0863">Zinc-finger</keyword>
<dbReference type="KEGG" id="lak:106150375"/>
<protein>
    <submittedName>
        <fullName evidence="7">Uncharacterized protein LOC106150375</fullName>
    </submittedName>
</protein>
<reference evidence="7" key="1">
    <citation type="submission" date="2025-08" db="UniProtKB">
        <authorList>
            <consortium name="RefSeq"/>
        </authorList>
    </citation>
    <scope>IDENTIFICATION</scope>
    <source>
        <tissue evidence="7">Gonads</tissue>
    </source>
</reference>
<evidence type="ECO:0000256" key="4">
    <source>
        <dbReference type="PROSITE-ProRule" id="PRU00723"/>
    </source>
</evidence>
<proteinExistence type="predicted"/>
<dbReference type="Proteomes" id="UP000085678">
    <property type="component" value="Unplaced"/>
</dbReference>
<feature type="domain" description="C3H1-type" evidence="5">
    <location>
        <begin position="30"/>
        <end position="58"/>
    </location>
</feature>
<dbReference type="InterPro" id="IPR036855">
    <property type="entry name" value="Znf_CCCH_sf"/>
</dbReference>
<dbReference type="PROSITE" id="PS50103">
    <property type="entry name" value="ZF_C3H1"/>
    <property type="match status" value="1"/>
</dbReference>
<keyword evidence="3 4" id="KW-0862">Zinc</keyword>
<dbReference type="RefSeq" id="XP_013378583.1">
    <property type="nucleotide sequence ID" value="XM_013523129.2"/>
</dbReference>
<organism evidence="6 7">
    <name type="scientific">Lingula anatina</name>
    <name type="common">Brachiopod</name>
    <name type="synonym">Lingula unguis</name>
    <dbReference type="NCBI Taxonomy" id="7574"/>
    <lineage>
        <taxon>Eukaryota</taxon>
        <taxon>Metazoa</taxon>
        <taxon>Spiralia</taxon>
        <taxon>Lophotrochozoa</taxon>
        <taxon>Brachiopoda</taxon>
        <taxon>Linguliformea</taxon>
        <taxon>Lingulata</taxon>
        <taxon>Lingulida</taxon>
        <taxon>Linguloidea</taxon>
        <taxon>Lingulidae</taxon>
        <taxon>Lingula</taxon>
    </lineage>
</organism>
<sequence>MQSSSSDTSAYNRVAGWPKKNLDVSFHGTPPKPQKCIFLNTPSGCRHGENCKYLHTVPQASVQMTGSPEDEVKLKTTLTCGECQTTVHSIFGASAWEQLLNHYVEKLSAKEREHVRLFDTCPLFVHKDAICAICGHFFKCSLDCLAHIGSKARQGKNSKKRGEYLELLQNIAYCFIERDAGVCDEDTLKKSLSRCLVGGEKCNEVQSRRRERRQLSLPLLMSKLQECCNNSLEDWREDQ</sequence>
<feature type="zinc finger region" description="C3H1-type" evidence="4">
    <location>
        <begin position="30"/>
        <end position="58"/>
    </location>
</feature>
<accession>A0A1S3GXV8</accession>
<name>A0A1S3GXV8_LINAN</name>